<dbReference type="Proteomes" id="UP000295714">
    <property type="component" value="Unassembled WGS sequence"/>
</dbReference>
<evidence type="ECO:0000313" key="2">
    <source>
        <dbReference type="EMBL" id="TCK66857.1"/>
    </source>
</evidence>
<sequence length="48" mass="5946">MKFIKEEDEERRDYIFQKDKKTIFTTRFVIIVLAVLIIALIFSYKYLR</sequence>
<gene>
    <name evidence="2" type="ORF">DFQ05_2142</name>
</gene>
<protein>
    <submittedName>
        <fullName evidence="2">Uncharacterized protein</fullName>
    </submittedName>
</protein>
<evidence type="ECO:0000256" key="1">
    <source>
        <dbReference type="SAM" id="Phobius"/>
    </source>
</evidence>
<feature type="transmembrane region" description="Helical" evidence="1">
    <location>
        <begin position="28"/>
        <end position="47"/>
    </location>
</feature>
<name>A0A4R1KQT8_9FLAO</name>
<comment type="caution">
    <text evidence="2">The sequence shown here is derived from an EMBL/GenBank/DDBJ whole genome shotgun (WGS) entry which is preliminary data.</text>
</comment>
<accession>A0A4R1KQT8</accession>
<dbReference type="AlphaFoldDB" id="A0A4R1KQT8"/>
<reference evidence="2 3" key="1">
    <citation type="journal article" date="2015" name="Stand. Genomic Sci.">
        <title>Genomic Encyclopedia of Bacterial and Archaeal Type Strains, Phase III: the genomes of soil and plant-associated and newly described type strains.</title>
        <authorList>
            <person name="Whitman W.B."/>
            <person name="Woyke T."/>
            <person name="Klenk H.P."/>
            <person name="Zhou Y."/>
            <person name="Lilburn T.G."/>
            <person name="Beck B.J."/>
            <person name="De Vos P."/>
            <person name="Vandamme P."/>
            <person name="Eisen J.A."/>
            <person name="Garrity G."/>
            <person name="Hugenholtz P."/>
            <person name="Kyrpides N.C."/>
        </authorList>
    </citation>
    <scope>NUCLEOTIDE SEQUENCE [LARGE SCALE GENOMIC DNA]</scope>
    <source>
        <strain evidence="2 3">CECT 8445</strain>
    </source>
</reference>
<keyword evidence="1" id="KW-1133">Transmembrane helix</keyword>
<proteinExistence type="predicted"/>
<evidence type="ECO:0000313" key="3">
    <source>
        <dbReference type="Proteomes" id="UP000295714"/>
    </source>
</evidence>
<organism evidence="2 3">
    <name type="scientific">Winogradskyella wandonensis</name>
    <dbReference type="NCBI Taxonomy" id="1442586"/>
    <lineage>
        <taxon>Bacteria</taxon>
        <taxon>Pseudomonadati</taxon>
        <taxon>Bacteroidota</taxon>
        <taxon>Flavobacteriia</taxon>
        <taxon>Flavobacteriales</taxon>
        <taxon>Flavobacteriaceae</taxon>
        <taxon>Winogradskyella</taxon>
    </lineage>
</organism>
<keyword evidence="3" id="KW-1185">Reference proteome</keyword>
<keyword evidence="1" id="KW-0812">Transmembrane</keyword>
<keyword evidence="1" id="KW-0472">Membrane</keyword>
<dbReference type="EMBL" id="SMGI01000003">
    <property type="protein sequence ID" value="TCK66857.1"/>
    <property type="molecule type" value="Genomic_DNA"/>
</dbReference>